<dbReference type="AlphaFoldDB" id="A0A6J7MLZ7"/>
<evidence type="ECO:0000313" key="3">
    <source>
        <dbReference type="EMBL" id="CAB4978754.1"/>
    </source>
</evidence>
<dbReference type="Gene3D" id="3.30.450.410">
    <property type="match status" value="1"/>
</dbReference>
<protein>
    <submittedName>
        <fullName evidence="3">Unannotated protein</fullName>
    </submittedName>
</protein>
<dbReference type="EMBL" id="CAEZYR010000096">
    <property type="protein sequence ID" value="CAB4758647.1"/>
    <property type="molecule type" value="Genomic_DNA"/>
</dbReference>
<gene>
    <name evidence="1" type="ORF">UFOPK2754_02260</name>
    <name evidence="2" type="ORF">UFOPK3543_00197</name>
    <name evidence="3" type="ORF">UFOPK3967_00218</name>
</gene>
<dbReference type="InterPro" id="IPR053717">
    <property type="entry name" value="MerB_lyase_sf"/>
</dbReference>
<dbReference type="Pfam" id="PF03243">
    <property type="entry name" value="MerB"/>
    <property type="match status" value="1"/>
</dbReference>
<dbReference type="EMBL" id="CAFBOS010000007">
    <property type="protein sequence ID" value="CAB4978754.1"/>
    <property type="molecule type" value="Genomic_DNA"/>
</dbReference>
<sequence>MPQNVEPFEFTEDALRLRQFIFEYWCDRGFGPNYRNVHEALGLDRRRIMQAYKQLQLGIIVVVNQDSQNCDLLKAPPFSSFPSQVELYIDDKFHSYIGCASEAMAVSNMPPFKGKECRLEAYCACCLAPITIIDKEFELLSCDPGGVLWHVTKTPWDWGNVDMGSMCDSMNFVLNAEHAENYERQTGTRGVHCPIEAGKEFVRYTGQIRMYDYHWPPGTMDPPAIIERFRSIGCDVSAWGE</sequence>
<dbReference type="EMBL" id="CAFBMH010000004">
    <property type="protein sequence ID" value="CAB4890230.1"/>
    <property type="molecule type" value="Genomic_DNA"/>
</dbReference>
<accession>A0A6J7MLZ7</accession>
<organism evidence="3">
    <name type="scientific">freshwater metagenome</name>
    <dbReference type="NCBI Taxonomy" id="449393"/>
    <lineage>
        <taxon>unclassified sequences</taxon>
        <taxon>metagenomes</taxon>
        <taxon>ecological metagenomes</taxon>
    </lineage>
</organism>
<evidence type="ECO:0000313" key="2">
    <source>
        <dbReference type="EMBL" id="CAB4890230.1"/>
    </source>
</evidence>
<name>A0A6J7MLZ7_9ZZZZ</name>
<proteinExistence type="predicted"/>
<dbReference type="SUPFAM" id="SSF160387">
    <property type="entry name" value="NosL/MerB-like"/>
    <property type="match status" value="1"/>
</dbReference>
<dbReference type="InterPro" id="IPR004927">
    <property type="entry name" value="MerB"/>
</dbReference>
<dbReference type="GO" id="GO:0018836">
    <property type="term" value="F:alkylmercury lyase activity"/>
    <property type="evidence" value="ECO:0007669"/>
    <property type="project" value="InterPro"/>
</dbReference>
<reference evidence="3" key="1">
    <citation type="submission" date="2020-05" db="EMBL/GenBank/DDBJ databases">
        <authorList>
            <person name="Chiriac C."/>
            <person name="Salcher M."/>
            <person name="Ghai R."/>
            <person name="Kavagutti S V."/>
        </authorList>
    </citation>
    <scope>NUCLEOTIDE SEQUENCE</scope>
</reference>
<evidence type="ECO:0000313" key="1">
    <source>
        <dbReference type="EMBL" id="CAB4758647.1"/>
    </source>
</evidence>